<comment type="similarity">
    <text evidence="9 10">Belongs to the thiamine-phosphate synthase family.</text>
</comment>
<dbReference type="EC" id="2.5.1.3" evidence="9"/>
<dbReference type="GO" id="GO:0005737">
    <property type="term" value="C:cytoplasm"/>
    <property type="evidence" value="ECO:0007669"/>
    <property type="project" value="TreeGrafter"/>
</dbReference>
<comment type="function">
    <text evidence="9">Condenses 4-methyl-5-(beta-hydroxyethyl)thiazole monophosphate (THZ-P) and 2-methyl-4-amino-5-hydroxymethyl pyrimidine pyrophosphate (HMP-PP) to form thiamine monophosphate (TMP).</text>
</comment>
<dbReference type="GO" id="GO:0009228">
    <property type="term" value="P:thiamine biosynthetic process"/>
    <property type="evidence" value="ECO:0007669"/>
    <property type="project" value="UniProtKB-KW"/>
</dbReference>
<keyword evidence="4 9" id="KW-0460">Magnesium</keyword>
<evidence type="ECO:0000256" key="6">
    <source>
        <dbReference type="ARBA" id="ARBA00047334"/>
    </source>
</evidence>
<dbReference type="STRING" id="862517.HMPREF9225_1567"/>
<feature type="binding site" evidence="9">
    <location>
        <begin position="38"/>
        <end position="42"/>
    </location>
    <ligand>
        <name>4-amino-2-methyl-5-(diphosphooxymethyl)pyrimidine</name>
        <dbReference type="ChEBI" id="CHEBI:57841"/>
    </ligand>
</feature>
<accession>E0NN28</accession>
<dbReference type="UniPathway" id="UPA00060">
    <property type="reaction ID" value="UER00141"/>
</dbReference>
<dbReference type="FunFam" id="3.20.20.70:FF:000096">
    <property type="entry name" value="Thiamine-phosphate synthase"/>
    <property type="match status" value="1"/>
</dbReference>
<dbReference type="InterPro" id="IPR036206">
    <property type="entry name" value="ThiamineP_synth_sf"/>
</dbReference>
<dbReference type="InterPro" id="IPR022998">
    <property type="entry name" value="ThiamineP_synth_TenI"/>
</dbReference>
<comment type="caution">
    <text evidence="13">The sequence shown here is derived from an EMBL/GenBank/DDBJ whole genome shotgun (WGS) entry which is preliminary data.</text>
</comment>
<evidence type="ECO:0000256" key="5">
    <source>
        <dbReference type="ARBA" id="ARBA00022977"/>
    </source>
</evidence>
<dbReference type="GO" id="GO:0000287">
    <property type="term" value="F:magnesium ion binding"/>
    <property type="evidence" value="ECO:0007669"/>
    <property type="project" value="UniProtKB-UniRule"/>
</dbReference>
<dbReference type="HOGENOM" id="CLU_018272_3_2_9"/>
<dbReference type="GO" id="GO:0004789">
    <property type="term" value="F:thiamine-phosphate diphosphorylase activity"/>
    <property type="evidence" value="ECO:0007669"/>
    <property type="project" value="UniProtKB-UniRule"/>
</dbReference>
<keyword evidence="3 9" id="KW-0479">Metal-binding</keyword>
<comment type="catalytic activity">
    <reaction evidence="6 9 10">
        <text>4-methyl-5-(2-phosphooxyethyl)-thiazole + 4-amino-2-methyl-5-(diphosphooxymethyl)pyrimidine + H(+) = thiamine phosphate + diphosphate</text>
        <dbReference type="Rhea" id="RHEA:22328"/>
        <dbReference type="ChEBI" id="CHEBI:15378"/>
        <dbReference type="ChEBI" id="CHEBI:33019"/>
        <dbReference type="ChEBI" id="CHEBI:37575"/>
        <dbReference type="ChEBI" id="CHEBI:57841"/>
        <dbReference type="ChEBI" id="CHEBI:58296"/>
        <dbReference type="EC" id="2.5.1.3"/>
    </reaction>
</comment>
<evidence type="ECO:0000256" key="2">
    <source>
        <dbReference type="ARBA" id="ARBA00022679"/>
    </source>
</evidence>
<dbReference type="PANTHER" id="PTHR20857">
    <property type="entry name" value="THIAMINE-PHOSPHATE PYROPHOSPHORYLASE"/>
    <property type="match status" value="1"/>
</dbReference>
<feature type="binding site" evidence="9">
    <location>
        <position position="70"/>
    </location>
    <ligand>
        <name>4-amino-2-methyl-5-(diphosphooxymethyl)pyrimidine</name>
        <dbReference type="ChEBI" id="CHEBI:57841"/>
    </ligand>
</feature>
<proteinExistence type="inferred from homology"/>
<protein>
    <recommendedName>
        <fullName evidence="9">Thiamine-phosphate synthase</fullName>
        <shortName evidence="9">TP synthase</shortName>
        <shortName evidence="9">TPS</shortName>
        <ecNumber evidence="9">2.5.1.3</ecNumber>
    </recommendedName>
    <alternativeName>
        <fullName evidence="9">Thiamine-phosphate pyrophosphorylase</fullName>
        <shortName evidence="9">TMP pyrophosphorylase</shortName>
        <shortName evidence="9">TMP-PPase</shortName>
    </alternativeName>
</protein>
<comment type="catalytic activity">
    <reaction evidence="7 9 10">
        <text>2-(2-carboxy-4-methylthiazol-5-yl)ethyl phosphate + 4-amino-2-methyl-5-(diphosphooxymethyl)pyrimidine + 2 H(+) = thiamine phosphate + CO2 + diphosphate</text>
        <dbReference type="Rhea" id="RHEA:47848"/>
        <dbReference type="ChEBI" id="CHEBI:15378"/>
        <dbReference type="ChEBI" id="CHEBI:16526"/>
        <dbReference type="ChEBI" id="CHEBI:33019"/>
        <dbReference type="ChEBI" id="CHEBI:37575"/>
        <dbReference type="ChEBI" id="CHEBI:57841"/>
        <dbReference type="ChEBI" id="CHEBI:62890"/>
        <dbReference type="EC" id="2.5.1.3"/>
    </reaction>
</comment>
<feature type="binding site" evidence="9">
    <location>
        <position position="137"/>
    </location>
    <ligand>
        <name>4-amino-2-methyl-5-(diphosphooxymethyl)pyrimidine</name>
        <dbReference type="ChEBI" id="CHEBI:57841"/>
    </ligand>
</feature>
<gene>
    <name evidence="9 13" type="primary">thiE</name>
    <name evidence="13" type="ORF">HMPREF9225_1567</name>
</gene>
<dbReference type="OrthoDB" id="9812206at2"/>
<evidence type="ECO:0000256" key="3">
    <source>
        <dbReference type="ARBA" id="ARBA00022723"/>
    </source>
</evidence>
<organism evidence="13 14">
    <name type="scientific">Peptoniphilus duerdenii ATCC BAA-1640</name>
    <dbReference type="NCBI Taxonomy" id="862517"/>
    <lineage>
        <taxon>Bacteria</taxon>
        <taxon>Bacillati</taxon>
        <taxon>Bacillota</taxon>
        <taxon>Tissierellia</taxon>
        <taxon>Tissierellales</taxon>
        <taxon>Peptoniphilaceae</taxon>
        <taxon>Peptoniphilus</taxon>
    </lineage>
</organism>
<evidence type="ECO:0000256" key="9">
    <source>
        <dbReference type="HAMAP-Rule" id="MF_00097"/>
    </source>
</evidence>
<name>E0NN28_9FIRM</name>
<dbReference type="Pfam" id="PF02581">
    <property type="entry name" value="TMP-TENI"/>
    <property type="match status" value="1"/>
</dbReference>
<dbReference type="CDD" id="cd00564">
    <property type="entry name" value="TMP_TenI"/>
    <property type="match status" value="1"/>
</dbReference>
<evidence type="ECO:0000256" key="1">
    <source>
        <dbReference type="ARBA" id="ARBA00005165"/>
    </source>
</evidence>
<feature type="binding site" evidence="9">
    <location>
        <position position="164"/>
    </location>
    <ligand>
        <name>2-[(2R,5Z)-2-carboxy-4-methylthiazol-5(2H)-ylidene]ethyl phosphate</name>
        <dbReference type="ChEBI" id="CHEBI:62899"/>
    </ligand>
</feature>
<evidence type="ECO:0000256" key="4">
    <source>
        <dbReference type="ARBA" id="ARBA00022842"/>
    </source>
</evidence>
<evidence type="ECO:0000313" key="14">
    <source>
        <dbReference type="Proteomes" id="UP000003280"/>
    </source>
</evidence>
<dbReference type="InterPro" id="IPR013785">
    <property type="entry name" value="Aldolase_TIM"/>
</dbReference>
<comment type="pathway">
    <text evidence="1 9 11">Cofactor biosynthesis; thiamine diphosphate biosynthesis; thiamine phosphate from 4-amino-2-methyl-5-diphosphomethylpyrimidine and 4-methyl-5-(2-phosphoethyl)-thiazole: step 1/1.</text>
</comment>
<dbReference type="SUPFAM" id="SSF51391">
    <property type="entry name" value="Thiamin phosphate synthase"/>
    <property type="match status" value="1"/>
</dbReference>
<keyword evidence="14" id="KW-1185">Reference proteome</keyword>
<feature type="domain" description="Thiamine phosphate synthase/TenI" evidence="12">
    <location>
        <begin position="8"/>
        <end position="187"/>
    </location>
</feature>
<dbReference type="InterPro" id="IPR034291">
    <property type="entry name" value="TMP_synthase"/>
</dbReference>
<feature type="binding site" evidence="9">
    <location>
        <position position="71"/>
    </location>
    <ligand>
        <name>Mg(2+)</name>
        <dbReference type="ChEBI" id="CHEBI:18420"/>
    </ligand>
</feature>
<dbReference type="eggNOG" id="COG0352">
    <property type="taxonomic scope" value="Bacteria"/>
</dbReference>
<dbReference type="Proteomes" id="UP000003280">
    <property type="component" value="Unassembled WGS sequence"/>
</dbReference>
<evidence type="ECO:0000259" key="12">
    <source>
        <dbReference type="Pfam" id="PF02581"/>
    </source>
</evidence>
<keyword evidence="5 9" id="KW-0784">Thiamine biosynthesis</keyword>
<dbReference type="HAMAP" id="MF_00097">
    <property type="entry name" value="TMP_synthase"/>
    <property type="match status" value="1"/>
</dbReference>
<evidence type="ECO:0000256" key="8">
    <source>
        <dbReference type="ARBA" id="ARBA00047883"/>
    </source>
</evidence>
<feature type="binding site" evidence="9">
    <location>
        <position position="89"/>
    </location>
    <ligand>
        <name>Mg(2+)</name>
        <dbReference type="ChEBI" id="CHEBI:18420"/>
    </ligand>
</feature>
<reference evidence="13 14" key="1">
    <citation type="submission" date="2010-07" db="EMBL/GenBank/DDBJ databases">
        <authorList>
            <person name="Muzny D."/>
            <person name="Qin X."/>
            <person name="Deng J."/>
            <person name="Jiang H."/>
            <person name="Liu Y."/>
            <person name="Qu J."/>
            <person name="Song X.-Z."/>
            <person name="Zhang L."/>
            <person name="Thornton R."/>
            <person name="Coyle M."/>
            <person name="Francisco L."/>
            <person name="Jackson L."/>
            <person name="Javaid M."/>
            <person name="Korchina V."/>
            <person name="Kovar C."/>
            <person name="Mata R."/>
            <person name="Mathew T."/>
            <person name="Ngo R."/>
            <person name="Nguyen L."/>
            <person name="Nguyen N."/>
            <person name="Okwuonu G."/>
            <person name="Ongeri F."/>
            <person name="Pham C."/>
            <person name="Simmons D."/>
            <person name="Wilczek-Boney K."/>
            <person name="Hale W."/>
            <person name="Jakkamsetti A."/>
            <person name="Pham P."/>
            <person name="Ruth R."/>
            <person name="San Lucas F."/>
            <person name="Warren J."/>
            <person name="Zhang J."/>
            <person name="Zhao Z."/>
            <person name="Zhou C."/>
            <person name="Zhu D."/>
            <person name="Lee S."/>
            <person name="Bess C."/>
            <person name="Blankenburg K."/>
            <person name="Forbes L."/>
            <person name="Fu Q."/>
            <person name="Gubbala S."/>
            <person name="Hirani K."/>
            <person name="Jayaseelan J.C."/>
            <person name="Lara F."/>
            <person name="Munidasa M."/>
            <person name="Palculict T."/>
            <person name="Patil S."/>
            <person name="Pu L.-L."/>
            <person name="Saada N."/>
            <person name="Tang L."/>
            <person name="Weissenberger G."/>
            <person name="Zhu Y."/>
            <person name="Hemphill L."/>
            <person name="Shang Y."/>
            <person name="Youmans B."/>
            <person name="Ayvaz T."/>
            <person name="Ross M."/>
            <person name="Santibanez J."/>
            <person name="Aqrawi P."/>
            <person name="Gross S."/>
            <person name="Joshi V."/>
            <person name="Fowler G."/>
            <person name="Nazareth L."/>
            <person name="Reid J."/>
            <person name="Worley K."/>
            <person name="Petrosino J."/>
            <person name="Highlander S."/>
            <person name="Gibbs R."/>
        </authorList>
    </citation>
    <scope>NUCLEOTIDE SEQUENCE [LARGE SCALE GENOMIC DNA]</scope>
    <source>
        <strain evidence="13 14">ATCC BAA-1640</strain>
    </source>
</reference>
<evidence type="ECO:0000256" key="7">
    <source>
        <dbReference type="ARBA" id="ARBA00047851"/>
    </source>
</evidence>
<dbReference type="RefSeq" id="WP_008902342.1">
    <property type="nucleotide sequence ID" value="NZ_GL397071.1"/>
</dbReference>
<keyword evidence="2 9" id="KW-0808">Transferase</keyword>
<dbReference type="AlphaFoldDB" id="E0NN28"/>
<dbReference type="PANTHER" id="PTHR20857:SF15">
    <property type="entry name" value="THIAMINE-PHOSPHATE SYNTHASE"/>
    <property type="match status" value="1"/>
</dbReference>
<feature type="binding site" evidence="9">
    <location>
        <begin position="134"/>
        <end position="136"/>
    </location>
    <ligand>
        <name>2-[(2R,5Z)-2-carboxy-4-methylthiazol-5(2H)-ylidene]ethyl phosphate</name>
        <dbReference type="ChEBI" id="CHEBI:62899"/>
    </ligand>
</feature>
<dbReference type="GO" id="GO:0009229">
    <property type="term" value="P:thiamine diphosphate biosynthetic process"/>
    <property type="evidence" value="ECO:0007669"/>
    <property type="project" value="UniProtKB-UniRule"/>
</dbReference>
<comment type="cofactor">
    <cofactor evidence="9">
        <name>Mg(2+)</name>
        <dbReference type="ChEBI" id="CHEBI:18420"/>
    </cofactor>
    <text evidence="9">Binds 1 Mg(2+) ion per subunit.</text>
</comment>
<dbReference type="NCBIfam" id="TIGR00693">
    <property type="entry name" value="thiE"/>
    <property type="match status" value="1"/>
</dbReference>
<comment type="catalytic activity">
    <reaction evidence="8 9 10">
        <text>2-[(2R,5Z)-2-carboxy-4-methylthiazol-5(2H)-ylidene]ethyl phosphate + 4-amino-2-methyl-5-(diphosphooxymethyl)pyrimidine + 2 H(+) = thiamine phosphate + CO2 + diphosphate</text>
        <dbReference type="Rhea" id="RHEA:47844"/>
        <dbReference type="ChEBI" id="CHEBI:15378"/>
        <dbReference type="ChEBI" id="CHEBI:16526"/>
        <dbReference type="ChEBI" id="CHEBI:33019"/>
        <dbReference type="ChEBI" id="CHEBI:37575"/>
        <dbReference type="ChEBI" id="CHEBI:57841"/>
        <dbReference type="ChEBI" id="CHEBI:62899"/>
        <dbReference type="EC" id="2.5.1.3"/>
    </reaction>
</comment>
<feature type="binding site" evidence="9">
    <location>
        <position position="108"/>
    </location>
    <ligand>
        <name>4-amino-2-methyl-5-(diphosphooxymethyl)pyrimidine</name>
        <dbReference type="ChEBI" id="CHEBI:57841"/>
    </ligand>
</feature>
<comment type="caution">
    <text evidence="9">Lacks conserved residue(s) required for the propagation of feature annotation.</text>
</comment>
<dbReference type="Gene3D" id="3.20.20.70">
    <property type="entry name" value="Aldolase class I"/>
    <property type="match status" value="1"/>
</dbReference>
<evidence type="ECO:0000256" key="10">
    <source>
        <dbReference type="RuleBase" id="RU003826"/>
    </source>
</evidence>
<dbReference type="EMBL" id="AEEH01000048">
    <property type="protein sequence ID" value="EFM24701.1"/>
    <property type="molecule type" value="Genomic_DNA"/>
</dbReference>
<sequence>MRKFKDALYLVTDSTNLDEEEYLNRVYKACKSGVDIVQIREKDKTAREIMRLGEAVKEITDKFNIPLIIDDRVDIAYALGVGVHLGSSDIPVTIARKILGKDAIIGSSAKSVEVAKECEKDGANYLGVGAIRPTKTKVITKLTSVDTLDDISKNVDIDVFAIGGLNKDNIEILNGLDISGVCVVRAIMQRSDADIAVQELKQKIKCIRSQC</sequence>
<evidence type="ECO:0000256" key="11">
    <source>
        <dbReference type="RuleBase" id="RU004253"/>
    </source>
</evidence>
<evidence type="ECO:0000313" key="13">
    <source>
        <dbReference type="EMBL" id="EFM24701.1"/>
    </source>
</evidence>